<evidence type="ECO:0000313" key="2">
    <source>
        <dbReference type="WBParaSite" id="HCON_00166180-00001"/>
    </source>
</evidence>
<accession>A0A7I4Z0V5</accession>
<dbReference type="PANTHER" id="PTHR47331">
    <property type="entry name" value="PHD-TYPE DOMAIN-CONTAINING PROTEIN"/>
    <property type="match status" value="1"/>
</dbReference>
<dbReference type="AlphaFoldDB" id="A0A7I4Z0V5"/>
<proteinExistence type="predicted"/>
<reference evidence="2" key="1">
    <citation type="submission" date="2020-12" db="UniProtKB">
        <authorList>
            <consortium name="WormBaseParasite"/>
        </authorList>
    </citation>
    <scope>IDENTIFICATION</scope>
    <source>
        <strain evidence="2">MHco3</strain>
    </source>
</reference>
<dbReference type="InterPro" id="IPR008042">
    <property type="entry name" value="Retrotrans_Pao"/>
</dbReference>
<dbReference type="WBParaSite" id="HCON_00166180-00001">
    <property type="protein sequence ID" value="HCON_00166180-00001"/>
    <property type="gene ID" value="HCON_00166180"/>
</dbReference>
<dbReference type="OrthoDB" id="5877161at2759"/>
<organism evidence="1 2">
    <name type="scientific">Haemonchus contortus</name>
    <name type="common">Barber pole worm</name>
    <dbReference type="NCBI Taxonomy" id="6289"/>
    <lineage>
        <taxon>Eukaryota</taxon>
        <taxon>Metazoa</taxon>
        <taxon>Ecdysozoa</taxon>
        <taxon>Nematoda</taxon>
        <taxon>Chromadorea</taxon>
        <taxon>Rhabditida</taxon>
        <taxon>Rhabditina</taxon>
        <taxon>Rhabditomorpha</taxon>
        <taxon>Strongyloidea</taxon>
        <taxon>Trichostrongylidae</taxon>
        <taxon>Haemonchus</taxon>
    </lineage>
</organism>
<name>A0A7I4Z0V5_HAECO</name>
<keyword evidence="1" id="KW-1185">Reference proteome</keyword>
<dbReference type="Gene3D" id="3.30.70.270">
    <property type="match status" value="1"/>
</dbReference>
<dbReference type="SUPFAM" id="SSF56672">
    <property type="entry name" value="DNA/RNA polymerases"/>
    <property type="match status" value="1"/>
</dbReference>
<dbReference type="InterPro" id="IPR043128">
    <property type="entry name" value="Rev_trsase/Diguanyl_cyclase"/>
</dbReference>
<dbReference type="OMA" id="EFVECRF"/>
<evidence type="ECO:0000313" key="1">
    <source>
        <dbReference type="Proteomes" id="UP000025227"/>
    </source>
</evidence>
<dbReference type="InterPro" id="IPR043502">
    <property type="entry name" value="DNA/RNA_pol_sf"/>
</dbReference>
<sequence>MGQGFNEATYRNEFVECRFTRLTFGLNCSPFLLAGTIKYRLQENTLHKEMAKEVYRNVYVDNVILAASNEEKAIEKYRKSKAIFAEMNVNLRGYFTNNEKVNKAISSHGRSIQSITKVLGLCWDSVNNHLILNSQLASHSTITKRIISEYIVSIYDLMGWLTPPTLRGKLFLQLLWSLGYDWDAELAEEHTVQ</sequence>
<protein>
    <submittedName>
        <fullName evidence="2">Reverse transcriptase domain-containing protein</fullName>
    </submittedName>
</protein>
<dbReference type="Pfam" id="PF05380">
    <property type="entry name" value="Peptidase_A17"/>
    <property type="match status" value="1"/>
</dbReference>
<dbReference type="Proteomes" id="UP000025227">
    <property type="component" value="Unplaced"/>
</dbReference>